<dbReference type="AlphaFoldDB" id="A0A7W8IES0"/>
<dbReference type="GO" id="GO:0000271">
    <property type="term" value="P:polysaccharide biosynthetic process"/>
    <property type="evidence" value="ECO:0007669"/>
    <property type="project" value="TreeGrafter"/>
</dbReference>
<gene>
    <name evidence="3" type="ORF">HDF09_000242</name>
</gene>
<dbReference type="EMBL" id="JACHDY010000001">
    <property type="protein sequence ID" value="MBB5315592.1"/>
    <property type="molecule type" value="Genomic_DNA"/>
</dbReference>
<protein>
    <submittedName>
        <fullName evidence="3">Peptidoglycan/LPS O-acetylase OafA/YrhL</fullName>
    </submittedName>
</protein>
<feature type="transmembrane region" description="Helical" evidence="1">
    <location>
        <begin position="12"/>
        <end position="32"/>
    </location>
</feature>
<feature type="domain" description="Acyltransferase 3" evidence="2">
    <location>
        <begin position="11"/>
        <end position="291"/>
    </location>
</feature>
<feature type="transmembrane region" description="Helical" evidence="1">
    <location>
        <begin position="159"/>
        <end position="176"/>
    </location>
</feature>
<feature type="transmembrane region" description="Helical" evidence="1">
    <location>
        <begin position="245"/>
        <end position="264"/>
    </location>
</feature>
<keyword evidence="1" id="KW-1133">Transmembrane helix</keyword>
<evidence type="ECO:0000313" key="3">
    <source>
        <dbReference type="EMBL" id="MBB5315592.1"/>
    </source>
</evidence>
<evidence type="ECO:0000313" key="4">
    <source>
        <dbReference type="Proteomes" id="UP000568106"/>
    </source>
</evidence>
<dbReference type="InterPro" id="IPR050879">
    <property type="entry name" value="Acyltransferase_3"/>
</dbReference>
<keyword evidence="1" id="KW-0812">Transmembrane</keyword>
<dbReference type="PANTHER" id="PTHR23028">
    <property type="entry name" value="ACETYLTRANSFERASE"/>
    <property type="match status" value="1"/>
</dbReference>
<dbReference type="GO" id="GO:0016747">
    <property type="term" value="F:acyltransferase activity, transferring groups other than amino-acyl groups"/>
    <property type="evidence" value="ECO:0007669"/>
    <property type="project" value="InterPro"/>
</dbReference>
<keyword evidence="1" id="KW-0472">Membrane</keyword>
<comment type="caution">
    <text evidence="3">The sequence shown here is derived from an EMBL/GenBank/DDBJ whole genome shotgun (WGS) entry which is preliminary data.</text>
</comment>
<dbReference type="InterPro" id="IPR002656">
    <property type="entry name" value="Acyl_transf_3_dom"/>
</dbReference>
<dbReference type="Proteomes" id="UP000568106">
    <property type="component" value="Unassembled WGS sequence"/>
</dbReference>
<evidence type="ECO:0000259" key="2">
    <source>
        <dbReference type="Pfam" id="PF01757"/>
    </source>
</evidence>
<dbReference type="Pfam" id="PF01757">
    <property type="entry name" value="Acyl_transf_3"/>
    <property type="match status" value="1"/>
</dbReference>
<feature type="transmembrane region" description="Helical" evidence="1">
    <location>
        <begin position="109"/>
        <end position="129"/>
    </location>
</feature>
<evidence type="ECO:0000256" key="1">
    <source>
        <dbReference type="SAM" id="Phobius"/>
    </source>
</evidence>
<accession>A0A7W8IES0</accession>
<dbReference type="GO" id="GO:0016020">
    <property type="term" value="C:membrane"/>
    <property type="evidence" value="ECO:0007669"/>
    <property type="project" value="TreeGrafter"/>
</dbReference>
<organism evidence="3 4">
    <name type="scientific">Tunturiibacter empetritectus</name>
    <dbReference type="NCBI Taxonomy" id="3069691"/>
    <lineage>
        <taxon>Bacteria</taxon>
        <taxon>Pseudomonadati</taxon>
        <taxon>Acidobacteriota</taxon>
        <taxon>Terriglobia</taxon>
        <taxon>Terriglobales</taxon>
        <taxon>Acidobacteriaceae</taxon>
        <taxon>Tunturiibacter</taxon>
    </lineage>
</organism>
<dbReference type="PANTHER" id="PTHR23028:SF53">
    <property type="entry name" value="ACYL_TRANSF_3 DOMAIN-CONTAINING PROTEIN"/>
    <property type="match status" value="1"/>
</dbReference>
<feature type="transmembrane region" description="Helical" evidence="1">
    <location>
        <begin position="276"/>
        <end position="294"/>
    </location>
</feature>
<feature type="transmembrane region" description="Helical" evidence="1">
    <location>
        <begin position="216"/>
        <end position="233"/>
    </location>
</feature>
<sequence length="338" mass="38504">MSTIGNPSFLSLARFGVLIFFVHTSLVLMESLDRLDPTAGSNSRLFGGFWVRRIFRIYPLAMLTVVLVVLFHVPYIPGQVYGWIGAKAFLSNLFLVQNLTLTTDIIGPLWSLPLEVQMYILLPFAYLAIRGRRYRSLFLWVLSVILAMTLPRLSPRLNVFYFAPCFTSGIVAYDLVRSRLGRWKLPSWTWPLGICIFILLFGPHDNELFSSKFHRAWATSLLLGILYANVRELPAGVIQRLTHWIAEHSYGIYLSHMIIMWVAVDRMHAKPLWFRVLFLVTTSIAVPALLYVSIEKPFILIGQHVARGLLRTRPKDSATSVVLPVLAPDSRFDLPDSQ</sequence>
<name>A0A7W8IES0_9BACT</name>
<reference evidence="3" key="1">
    <citation type="submission" date="2020-08" db="EMBL/GenBank/DDBJ databases">
        <title>Genomic Encyclopedia of Type Strains, Phase IV (KMG-V): Genome sequencing to study the core and pangenomes of soil and plant-associated prokaryotes.</title>
        <authorList>
            <person name="Whitman W."/>
        </authorList>
    </citation>
    <scope>NUCLEOTIDE SEQUENCE [LARGE SCALE GENOMIC DNA]</scope>
    <source>
        <strain evidence="3">M8UP27</strain>
    </source>
</reference>
<feature type="transmembrane region" description="Helical" evidence="1">
    <location>
        <begin position="53"/>
        <end position="73"/>
    </location>
</feature>
<feature type="transmembrane region" description="Helical" evidence="1">
    <location>
        <begin position="188"/>
        <end position="204"/>
    </location>
</feature>
<keyword evidence="4" id="KW-1185">Reference proteome</keyword>
<proteinExistence type="predicted"/>
<feature type="transmembrane region" description="Helical" evidence="1">
    <location>
        <begin position="136"/>
        <end position="153"/>
    </location>
</feature>